<dbReference type="AlphaFoldDB" id="A0A183SXC3"/>
<dbReference type="STRING" id="70667.A0A183SXC3"/>
<evidence type="ECO:0000313" key="1">
    <source>
        <dbReference type="EMBL" id="VDL95256.1"/>
    </source>
</evidence>
<evidence type="ECO:0000313" key="2">
    <source>
        <dbReference type="Proteomes" id="UP000275846"/>
    </source>
</evidence>
<evidence type="ECO:0000313" key="3">
    <source>
        <dbReference type="WBParaSite" id="SSLN_0000921201-mRNA-1"/>
    </source>
</evidence>
<dbReference type="Proteomes" id="UP000275846">
    <property type="component" value="Unassembled WGS sequence"/>
</dbReference>
<organism evidence="3">
    <name type="scientific">Schistocephalus solidus</name>
    <name type="common">Tapeworm</name>
    <dbReference type="NCBI Taxonomy" id="70667"/>
    <lineage>
        <taxon>Eukaryota</taxon>
        <taxon>Metazoa</taxon>
        <taxon>Spiralia</taxon>
        <taxon>Lophotrochozoa</taxon>
        <taxon>Platyhelminthes</taxon>
        <taxon>Cestoda</taxon>
        <taxon>Eucestoda</taxon>
        <taxon>Diphyllobothriidea</taxon>
        <taxon>Diphyllobothriidae</taxon>
        <taxon>Schistocephalus</taxon>
    </lineage>
</organism>
<reference evidence="1 2" key="2">
    <citation type="submission" date="2018-11" db="EMBL/GenBank/DDBJ databases">
        <authorList>
            <consortium name="Pathogen Informatics"/>
        </authorList>
    </citation>
    <scope>NUCLEOTIDE SEQUENCE [LARGE SCALE GENOMIC DNA]</scope>
    <source>
        <strain evidence="1 2">NST_G2</strain>
    </source>
</reference>
<proteinExistence type="predicted"/>
<dbReference type="WBParaSite" id="SSLN_0000921201-mRNA-1">
    <property type="protein sequence ID" value="SSLN_0000921201-mRNA-1"/>
    <property type="gene ID" value="SSLN_0000921201"/>
</dbReference>
<name>A0A183SXC3_SCHSO</name>
<reference evidence="3" key="1">
    <citation type="submission" date="2016-06" db="UniProtKB">
        <authorList>
            <consortium name="WormBaseParasite"/>
        </authorList>
    </citation>
    <scope>IDENTIFICATION</scope>
</reference>
<gene>
    <name evidence="1" type="ORF">SSLN_LOCUS8871</name>
</gene>
<sequence>MDCPDKVLWDPCDVQPMFKHSTILYLRPLALAIYMRRKAIVQILLESGLVDSGEISYAADVCTLSESNTSTDLLELTPAVVAVRRNFFNALPILYSSHTQSRRQCVEEITLHYVNKGCEKVVHYEDILAYAMEMAKGSRWLHIARLFDTLILQCSDFFVAQTGHLFCLKHSGQKCSLFLRIVKSLVLEDPLCRLSFQLIQSLERIVRLKLFYKEESSSTQQKISEDSKTLPLDIRLRELQLCWPSFSFYLKDCLYSFALLFKLYEILLNKRNNRLLFPLCELLYQISCILNCWPIIKASYPEELQRILKFLLNAKIYHQTQTDLDESSPVPLEVDENMSTPMRSKSSNVCSAIEPPSVEILQKILDTLIIFDDAGRASISGQCYYPINAFEKEATLSYAKLLSTRLDSICILCQREGVEKKSLICTSMDRISSAKGNGFIVFDMSKAREPVEKTFEKGHHSEITRVRCLTHFGPEIRKDEAGDQELVDGHCGGDRHTIENPHPSGILVPGGTSKMVTSSISSSKFEDVIHLESTQEAILREDTMVKRDNAAERLKACLLLTEDLEGIVQETSTLQEPERQQNAEDVDTQKTRITCESSEALERASYLLYKPLIDQPEKSVPEHATLREMDRVIEKIAENVTSMGTDVLSPPGLDALMMEDMLEEYLNKNHAGLELTTAMHLGDLN</sequence>
<dbReference type="EMBL" id="UYSU01034899">
    <property type="protein sequence ID" value="VDL95256.1"/>
    <property type="molecule type" value="Genomic_DNA"/>
</dbReference>
<dbReference type="OrthoDB" id="6236051at2759"/>
<keyword evidence="2" id="KW-1185">Reference proteome</keyword>
<protein>
    <submittedName>
        <fullName evidence="3">Protein kinase domain-containing protein</fullName>
    </submittedName>
</protein>
<accession>A0A183SXC3</accession>